<dbReference type="PIRSF" id="PIRSF001892">
    <property type="entry name" value="CyaE"/>
    <property type="match status" value="1"/>
</dbReference>
<comment type="subcellular location">
    <subcellularLocation>
        <location evidence="1">Cell outer membrane</location>
    </subcellularLocation>
</comment>
<evidence type="ECO:0000256" key="7">
    <source>
        <dbReference type="ARBA" id="ARBA00023237"/>
    </source>
</evidence>
<dbReference type="InterPro" id="IPR003423">
    <property type="entry name" value="OMP_efflux"/>
</dbReference>
<keyword evidence="3" id="KW-0813">Transport</keyword>
<dbReference type="RefSeq" id="WP_012415342.1">
    <property type="nucleotide sequence ID" value="NC_010644.1"/>
</dbReference>
<dbReference type="Pfam" id="PF02321">
    <property type="entry name" value="OEP"/>
    <property type="match status" value="2"/>
</dbReference>
<feature type="chain" id="PRO_5002777791" evidence="8">
    <location>
        <begin position="23"/>
        <end position="427"/>
    </location>
</feature>
<evidence type="ECO:0000256" key="2">
    <source>
        <dbReference type="ARBA" id="ARBA00007613"/>
    </source>
</evidence>
<dbReference type="InterPro" id="IPR051906">
    <property type="entry name" value="TolC-like"/>
</dbReference>
<keyword evidence="5" id="KW-0812">Transmembrane</keyword>
<evidence type="ECO:0000256" key="5">
    <source>
        <dbReference type="ARBA" id="ARBA00022692"/>
    </source>
</evidence>
<dbReference type="GO" id="GO:0015562">
    <property type="term" value="F:efflux transmembrane transporter activity"/>
    <property type="evidence" value="ECO:0007669"/>
    <property type="project" value="InterPro"/>
</dbReference>
<keyword evidence="7" id="KW-0998">Cell outer membrane</keyword>
<accession>B2KDY1</accession>
<dbReference type="PANTHER" id="PTHR30026">
    <property type="entry name" value="OUTER MEMBRANE PROTEIN TOLC"/>
    <property type="match status" value="1"/>
</dbReference>
<keyword evidence="8" id="KW-0732">Signal</keyword>
<evidence type="ECO:0000256" key="6">
    <source>
        <dbReference type="ARBA" id="ARBA00023136"/>
    </source>
</evidence>
<keyword evidence="10" id="KW-1185">Reference proteome</keyword>
<dbReference type="PANTHER" id="PTHR30026:SF20">
    <property type="entry name" value="OUTER MEMBRANE PROTEIN TOLC"/>
    <property type="match status" value="1"/>
</dbReference>
<dbReference type="GO" id="GO:0009279">
    <property type="term" value="C:cell outer membrane"/>
    <property type="evidence" value="ECO:0007669"/>
    <property type="project" value="UniProtKB-SubCell"/>
</dbReference>
<comment type="similarity">
    <text evidence="2">Belongs to the outer membrane factor (OMF) (TC 1.B.17) family.</text>
</comment>
<protein>
    <submittedName>
        <fullName evidence="9">Outer membrane efflux protein</fullName>
    </submittedName>
</protein>
<dbReference type="SUPFAM" id="SSF56954">
    <property type="entry name" value="Outer membrane efflux proteins (OEP)"/>
    <property type="match status" value="1"/>
</dbReference>
<evidence type="ECO:0000313" key="10">
    <source>
        <dbReference type="Proteomes" id="UP000001029"/>
    </source>
</evidence>
<reference evidence="9 10" key="1">
    <citation type="journal article" date="2009" name="Appl. Environ. Microbiol.">
        <title>Genomic analysis of 'Elusimicrobium minutum,' the first cultivated representative of the phylum 'Elusimicrobia' (formerly termite group 1).</title>
        <authorList>
            <person name="Herlemann D.P.R."/>
            <person name="Geissinger O."/>
            <person name="Ikeda-Ohtsubo W."/>
            <person name="Kunin V."/>
            <person name="Sun H."/>
            <person name="Lapidus A."/>
            <person name="Hugenholtz P."/>
            <person name="Brune A."/>
        </authorList>
    </citation>
    <scope>NUCLEOTIDE SEQUENCE [LARGE SCALE GENOMIC DNA]</scope>
    <source>
        <strain evidence="9 10">Pei191</strain>
    </source>
</reference>
<dbReference type="HOGENOM" id="CLU_012817_10_6_0"/>
<evidence type="ECO:0000256" key="3">
    <source>
        <dbReference type="ARBA" id="ARBA00022448"/>
    </source>
</evidence>
<dbReference type="Gene3D" id="1.20.1600.10">
    <property type="entry name" value="Outer membrane efflux proteins (OEP)"/>
    <property type="match status" value="1"/>
</dbReference>
<dbReference type="GO" id="GO:1990281">
    <property type="term" value="C:efflux pump complex"/>
    <property type="evidence" value="ECO:0007669"/>
    <property type="project" value="TreeGrafter"/>
</dbReference>
<gene>
    <name evidence="9" type="ordered locus">Emin_1177</name>
</gene>
<dbReference type="GO" id="GO:0015288">
    <property type="term" value="F:porin activity"/>
    <property type="evidence" value="ECO:0007669"/>
    <property type="project" value="TreeGrafter"/>
</dbReference>
<dbReference type="InterPro" id="IPR028351">
    <property type="entry name" value="CyaE"/>
</dbReference>
<evidence type="ECO:0000313" key="9">
    <source>
        <dbReference type="EMBL" id="ACC98727.1"/>
    </source>
</evidence>
<dbReference type="KEGG" id="emi:Emin_1177"/>
<evidence type="ECO:0000256" key="1">
    <source>
        <dbReference type="ARBA" id="ARBA00004442"/>
    </source>
</evidence>
<dbReference type="AlphaFoldDB" id="B2KDY1"/>
<name>B2KDY1_ELUMP</name>
<dbReference type="Proteomes" id="UP000001029">
    <property type="component" value="Chromosome"/>
</dbReference>
<keyword evidence="6" id="KW-0472">Membrane</keyword>
<proteinExistence type="inferred from homology"/>
<dbReference type="EMBL" id="CP001055">
    <property type="protein sequence ID" value="ACC98727.1"/>
    <property type="molecule type" value="Genomic_DNA"/>
</dbReference>
<sequence length="427" mass="47090">MSNFKKIIFMVFIFVPASYILAATPTDEVKIPVYTLDYCIQRALDNNPSLGAASSNLIGAKARVWQSGAVFWPQISANGSWSRSRTEVMDDIFSYSNKSSAGLSASMNIFSFGKNYLTFRAQQLNYTSAGFDYQTTLNQMVFDVTEAYYNLVYAIISVDVFKTSVQRFEQQLAQAQSFFNVGIRPKIDVTNAEVNLNNAKLNLIRAQNSVRTAYAVLNNLMGLQKVEFYDVDKDLTFEKYFISPEDALSNAYKNRPDLASAVAKTDSAKATLNAARAEYFPDINATASYGASGANSLSTENGSVGINASWALFTGLKTTKKAQEAKASYSTSVYNQESVRQQIIKELTQAYANLTQSEEAIPVAGLNVEKARENLALANGRYKVGVGNSIEVKDAEYSFSEAELSYAQALTEYRIAKANILKSMGMR</sequence>
<dbReference type="OrthoDB" id="9772436at2"/>
<dbReference type="STRING" id="445932.Emin_1177"/>
<feature type="signal peptide" evidence="8">
    <location>
        <begin position="1"/>
        <end position="22"/>
    </location>
</feature>
<organism evidence="9 10">
    <name type="scientific">Elusimicrobium minutum (strain Pei191)</name>
    <dbReference type="NCBI Taxonomy" id="445932"/>
    <lineage>
        <taxon>Bacteria</taxon>
        <taxon>Pseudomonadati</taxon>
        <taxon>Elusimicrobiota</taxon>
        <taxon>Elusimicrobia</taxon>
        <taxon>Elusimicrobiales</taxon>
        <taxon>Elusimicrobiaceae</taxon>
        <taxon>Elusimicrobium</taxon>
    </lineage>
</organism>
<evidence type="ECO:0000256" key="8">
    <source>
        <dbReference type="SAM" id="SignalP"/>
    </source>
</evidence>
<evidence type="ECO:0000256" key="4">
    <source>
        <dbReference type="ARBA" id="ARBA00022452"/>
    </source>
</evidence>
<keyword evidence="4" id="KW-1134">Transmembrane beta strand</keyword>